<dbReference type="KEGG" id="lant:TUM19329_25600"/>
<name>A0A6F8T6W8_9GAMM</name>
<dbReference type="RefSeq" id="WP_197933191.1">
    <property type="nucleotide sequence ID" value="NZ_AP022839.1"/>
</dbReference>
<organism evidence="1 2">
    <name type="scientific">Legionella antarctica</name>
    <dbReference type="NCBI Taxonomy" id="2708020"/>
    <lineage>
        <taxon>Bacteria</taxon>
        <taxon>Pseudomonadati</taxon>
        <taxon>Pseudomonadota</taxon>
        <taxon>Gammaproteobacteria</taxon>
        <taxon>Legionellales</taxon>
        <taxon>Legionellaceae</taxon>
        <taxon>Legionella</taxon>
    </lineage>
</organism>
<dbReference type="AlphaFoldDB" id="A0A6F8T6W8"/>
<evidence type="ECO:0008006" key="3">
    <source>
        <dbReference type="Google" id="ProtNLM"/>
    </source>
</evidence>
<dbReference type="EMBL" id="AP022839">
    <property type="protein sequence ID" value="BCA96199.1"/>
    <property type="molecule type" value="Genomic_DNA"/>
</dbReference>
<protein>
    <recommendedName>
        <fullName evidence="3">Symporter</fullName>
    </recommendedName>
</protein>
<sequence>MGTREHAETLLLRIEKLIIKSSNPKLVKDLLVTLNLHSLATKNREYADFILKASTEEINLSALLNHLKICILNNHPLCSLLAFIQENDLVSDYELANIADTLQLQVNLIGIFEAITITMANGKEFAQDVYDHLNRFSSSFFPANPVAEFFFGVPYTASLFERLKLMSIKPGMLNILFHKLMGEKVETVADANAFITDKNLSGWNADIHPAELEAPAKGTAPGMGVNILEATWEDSTGHAKDKGGIENAMAGIGLIMIMESQQFASSFRLVSHILPQGVDLQETSAYELLPDLKIESTRKKIAQFGIDSQWRDLYNSWNLFFVISNIDSIFMPIKLLLPTVFSADPQNYKEVRLLTLFLFANLLLSESTRSNPVFAKNYFIKNAAIILKKWGEINKEYARDILHNKGGDSAADIESVYKHLFGNYPNLNFLRQLILFSQNPNEYSFTKSYTSHQIKHQSPLFFAMKRSLEEANTSKLQIHAVDTPGLEM</sequence>
<accession>A0A6F8T6W8</accession>
<proteinExistence type="predicted"/>
<reference evidence="1" key="1">
    <citation type="journal article" date="2020" name="Microbiol. Resour. Announc.">
        <title>Complete Genome Sequence of Novel Psychrotolerant Legionella Strain TUM19329, Isolated from Antarctic Lake Sediment.</title>
        <authorList>
            <person name="Shimada S."/>
            <person name="Nakai R."/>
            <person name="Aoki K."/>
            <person name="Shimoeda N."/>
            <person name="Ohno G."/>
            <person name="Miyazaki Y."/>
            <person name="Kudoh S."/>
            <person name="Imura S."/>
            <person name="Watanabe K."/>
            <person name="Ishii Y."/>
            <person name="Tateda K."/>
        </authorList>
    </citation>
    <scope>NUCLEOTIDE SEQUENCE [LARGE SCALE GENOMIC DNA]</scope>
    <source>
        <strain evidence="1">TUM19329</strain>
    </source>
</reference>
<gene>
    <name evidence="1" type="ORF">TUM19329_25600</name>
</gene>
<dbReference type="Proteomes" id="UP000502894">
    <property type="component" value="Chromosome"/>
</dbReference>
<evidence type="ECO:0000313" key="2">
    <source>
        <dbReference type="Proteomes" id="UP000502894"/>
    </source>
</evidence>
<evidence type="ECO:0000313" key="1">
    <source>
        <dbReference type="EMBL" id="BCA96199.1"/>
    </source>
</evidence>
<keyword evidence="2" id="KW-1185">Reference proteome</keyword>